<dbReference type="GO" id="GO:0004672">
    <property type="term" value="F:protein kinase activity"/>
    <property type="evidence" value="ECO:0007669"/>
    <property type="project" value="InterPro"/>
</dbReference>
<dbReference type="InterPro" id="IPR000719">
    <property type="entry name" value="Prot_kinase_dom"/>
</dbReference>
<dbReference type="Proteomes" id="UP000515154">
    <property type="component" value="Linkage group LG10"/>
</dbReference>
<reference evidence="6" key="1">
    <citation type="submission" date="2025-08" db="UniProtKB">
        <authorList>
            <consortium name="RefSeq"/>
        </authorList>
    </citation>
    <scope>IDENTIFICATION</scope>
</reference>
<evidence type="ECO:0000256" key="1">
    <source>
        <dbReference type="ARBA" id="ARBA00022741"/>
    </source>
</evidence>
<dbReference type="PROSITE" id="PS00675">
    <property type="entry name" value="SIGMA54_INTERACT_1"/>
    <property type="match status" value="1"/>
</dbReference>
<keyword evidence="5" id="KW-1185">Reference proteome</keyword>
<dbReference type="PROSITE" id="PS00108">
    <property type="entry name" value="PROTEIN_KINASE_ST"/>
    <property type="match status" value="1"/>
</dbReference>
<name>A0A7E6F7A3_9MOLL</name>
<dbReference type="Gene3D" id="1.10.510.10">
    <property type="entry name" value="Transferase(Phosphotransferase) domain 1"/>
    <property type="match status" value="1"/>
</dbReference>
<dbReference type="SMART" id="SM00220">
    <property type="entry name" value="S_TKc"/>
    <property type="match status" value="1"/>
</dbReference>
<dbReference type="RefSeq" id="XP_036362842.1">
    <property type="nucleotide sequence ID" value="XM_036506949.1"/>
</dbReference>
<dbReference type="InterPro" id="IPR045063">
    <property type="entry name" value="Dynamin_N"/>
</dbReference>
<protein>
    <submittedName>
        <fullName evidence="6">Dual serine/threonine and tyrosine protein kinase-like</fullName>
    </submittedName>
</protein>
<dbReference type="InterPro" id="IPR011009">
    <property type="entry name" value="Kinase-like_dom_sf"/>
</dbReference>
<keyword evidence="2 3" id="KW-0067">ATP-binding</keyword>
<dbReference type="GO" id="GO:0005524">
    <property type="term" value="F:ATP binding"/>
    <property type="evidence" value="ECO:0007669"/>
    <property type="project" value="UniProtKB-UniRule"/>
</dbReference>
<dbReference type="PROSITE" id="PS50011">
    <property type="entry name" value="PROTEIN_KINASE_DOM"/>
    <property type="match status" value="1"/>
</dbReference>
<dbReference type="InterPro" id="IPR027417">
    <property type="entry name" value="P-loop_NTPase"/>
</dbReference>
<dbReference type="PROSITE" id="PS00107">
    <property type="entry name" value="PROTEIN_KINASE_ATP"/>
    <property type="match status" value="1"/>
</dbReference>
<dbReference type="InterPro" id="IPR025662">
    <property type="entry name" value="Sigma_54_int_dom_ATP-bd_1"/>
</dbReference>
<gene>
    <name evidence="6" type="primary">LOC115216198</name>
</gene>
<feature type="binding site" evidence="3">
    <location>
        <position position="758"/>
    </location>
    <ligand>
        <name>ATP</name>
        <dbReference type="ChEBI" id="CHEBI:30616"/>
    </ligand>
</feature>
<organism evidence="5 6">
    <name type="scientific">Octopus sinensis</name>
    <name type="common">East Asian common octopus</name>
    <dbReference type="NCBI Taxonomy" id="2607531"/>
    <lineage>
        <taxon>Eukaryota</taxon>
        <taxon>Metazoa</taxon>
        <taxon>Spiralia</taxon>
        <taxon>Lophotrochozoa</taxon>
        <taxon>Mollusca</taxon>
        <taxon>Cephalopoda</taxon>
        <taxon>Coleoidea</taxon>
        <taxon>Octopodiformes</taxon>
        <taxon>Octopoda</taxon>
        <taxon>Incirrata</taxon>
        <taxon>Octopodidae</taxon>
        <taxon>Octopus</taxon>
    </lineage>
</organism>
<dbReference type="Pfam" id="PF00350">
    <property type="entry name" value="Dynamin_N"/>
    <property type="match status" value="1"/>
</dbReference>
<dbReference type="SUPFAM" id="SSF56112">
    <property type="entry name" value="Protein kinase-like (PK-like)"/>
    <property type="match status" value="1"/>
</dbReference>
<dbReference type="InterPro" id="IPR008271">
    <property type="entry name" value="Ser/Thr_kinase_AS"/>
</dbReference>
<dbReference type="Gene3D" id="3.40.50.300">
    <property type="entry name" value="P-loop containing nucleotide triphosphate hydrolases"/>
    <property type="match status" value="1"/>
</dbReference>
<proteinExistence type="predicted"/>
<dbReference type="SUPFAM" id="SSF52540">
    <property type="entry name" value="P-loop containing nucleoside triphosphate hydrolases"/>
    <property type="match status" value="1"/>
</dbReference>
<evidence type="ECO:0000256" key="3">
    <source>
        <dbReference type="PROSITE-ProRule" id="PRU10141"/>
    </source>
</evidence>
<evidence type="ECO:0000313" key="5">
    <source>
        <dbReference type="Proteomes" id="UP000515154"/>
    </source>
</evidence>
<sequence>MKNFVTRQSFRIRQLGEQNRSGHNNKDWESYSCLQNAQTYLEIIDLVNTKLRVFNMNIWTVLGFSFSLINPNKSSGNNLDLDIVKEDVTKRNTLLKKYQETRAYLEKLPNNIKLDLHELFPNFQNTLEKHIFDLRQRECLIMLAGETGSGKSSLINMILKHKVLPVSPLCCTACYCEIRRSQNNSKLAKVHFKDSSKLPLEIDLSTNEGLKQLADYVRLPNDPDVDCESSIVKIFWPSNVLKEGVVLVDTPGIGENKEMISYLASYMSKAFGFIYVINAASAGGVQKDRLSRLLRVINEGSSEVEYLTEATIFVSNKWESIPVSEKQEVRNDTLQKLRKFYPNLQDEQLICLSVSNLTKLQDEQPPAELQFFYTAMKTLIPATMKNKILRSYKWLNSLLKRSVYSLKVKTHAGNRNLVDKSELYSTLRRKISTLEKKSIAFINEMRNQIQQELAIIKEKFILYLKSEAVKTELTKWSSSTTLSATASHWRELGQQTIDLVGAKVMNLINDWEMEENIVNSLNTRMVEKFKDRFDELEMQIYQIESTLAGDKDARKLQQSLKKPFKPKGISNIFHRGGEHNTQSFATVIGFNISSLGHVSLEKKDIKKKLKSILGSSKPKTKELLQEVSKYYVLSIMEHEKLQNTLAKFFNKIFRDIDMLGSRLPEFLKADQALLDNIEREFMKNEQDISERLPDFITEGNRLQGSLDMFYVKELFIPDIDLRQIEMKPDEPPLGTGSFATVFLCQLKLNKGLKKAAVKAWSEKLSIGNVSDTLLEDSILREIKHKNIIQYYGSNYRKLQDGSLQWLMILEYCHTTLKNIFVRDDDKYHVNPGKYSIPEKQKKVMQNLCHYVRQLCEAIGYLHQKNLVHRDLKMENILVTEEDIIKLTDVGLSKLERDIAGSIAGSPCFMAPEIFERKFIYGKKADIYSLSIILWEMWYGMDVVTYIKPLIQKGIEESVKSGLRPSFQLAEKPPDDYKTLVQKCWDADPQTRPSIEECAAFFKKWP</sequence>
<dbReference type="PANTHER" id="PTHR26392">
    <property type="entry name" value="MITOGEN-ACTIVATED PROTEIN KINASE KINASE KINASE 7-RELATED"/>
    <property type="match status" value="1"/>
</dbReference>
<dbReference type="AlphaFoldDB" id="A0A7E6F7A3"/>
<dbReference type="PANTHER" id="PTHR26392:SF92">
    <property type="entry name" value="PROTEIN KINASE DOMAIN-CONTAINING PROTEIN"/>
    <property type="match status" value="1"/>
</dbReference>
<feature type="domain" description="Protein kinase" evidence="4">
    <location>
        <begin position="727"/>
        <end position="1001"/>
    </location>
</feature>
<keyword evidence="1 3" id="KW-0547">Nucleotide-binding</keyword>
<evidence type="ECO:0000259" key="4">
    <source>
        <dbReference type="PROSITE" id="PS50011"/>
    </source>
</evidence>
<dbReference type="Pfam" id="PF00069">
    <property type="entry name" value="Pkinase"/>
    <property type="match status" value="1"/>
</dbReference>
<dbReference type="KEGG" id="osn:115216198"/>
<evidence type="ECO:0000313" key="6">
    <source>
        <dbReference type="RefSeq" id="XP_036362842.1"/>
    </source>
</evidence>
<evidence type="ECO:0000256" key="2">
    <source>
        <dbReference type="ARBA" id="ARBA00022840"/>
    </source>
</evidence>
<dbReference type="InterPro" id="IPR017441">
    <property type="entry name" value="Protein_kinase_ATP_BS"/>
</dbReference>
<accession>A0A7E6F7A3</accession>